<gene>
    <name evidence="4" type="ORF">GCM10011351_05620</name>
</gene>
<evidence type="ECO:0000313" key="5">
    <source>
        <dbReference type="Proteomes" id="UP000618460"/>
    </source>
</evidence>
<dbReference type="RefSeq" id="WP_117152085.1">
    <property type="nucleotide sequence ID" value="NZ_BMLG01000001.1"/>
</dbReference>
<keyword evidence="2" id="KW-1133">Transmembrane helix</keyword>
<dbReference type="PROSITE" id="PS51782">
    <property type="entry name" value="LYSM"/>
    <property type="match status" value="1"/>
</dbReference>
<name>A0A917THC5_9BACI</name>
<reference evidence="4" key="1">
    <citation type="journal article" date="2014" name="Int. J. Syst. Evol. Microbiol.">
        <title>Complete genome sequence of Corynebacterium casei LMG S-19264T (=DSM 44701T), isolated from a smear-ripened cheese.</title>
        <authorList>
            <consortium name="US DOE Joint Genome Institute (JGI-PGF)"/>
            <person name="Walter F."/>
            <person name="Albersmeier A."/>
            <person name="Kalinowski J."/>
            <person name="Ruckert C."/>
        </authorList>
    </citation>
    <scope>NUCLEOTIDE SEQUENCE</scope>
    <source>
        <strain evidence="4">CGMCC 1.6333</strain>
    </source>
</reference>
<feature type="compositionally biased region" description="Polar residues" evidence="1">
    <location>
        <begin position="7"/>
        <end position="27"/>
    </location>
</feature>
<dbReference type="SUPFAM" id="SSF54106">
    <property type="entry name" value="LysM domain"/>
    <property type="match status" value="1"/>
</dbReference>
<feature type="domain" description="LysM" evidence="3">
    <location>
        <begin position="146"/>
        <end position="192"/>
    </location>
</feature>
<evidence type="ECO:0000259" key="3">
    <source>
        <dbReference type="PROSITE" id="PS51782"/>
    </source>
</evidence>
<proteinExistence type="predicted"/>
<dbReference type="Gene3D" id="3.10.350.10">
    <property type="entry name" value="LysM domain"/>
    <property type="match status" value="1"/>
</dbReference>
<dbReference type="Pfam" id="PF01476">
    <property type="entry name" value="LysM"/>
    <property type="match status" value="1"/>
</dbReference>
<dbReference type="Proteomes" id="UP000618460">
    <property type="component" value="Unassembled WGS sequence"/>
</dbReference>
<keyword evidence="2" id="KW-0812">Transmembrane</keyword>
<sequence>MKYNFEDQATSLRDQMEQIQQQSTKAQDYQDEAISEKSIDHISVTDVDILNLPPRSNVHDDKKKKTKWKISFLFIRFLLVLFLIIVALILTYNKWGDELLHSAEKNSEYAHPAGEKVSIVPVHMRFSDEITIQVQIDNVTTDLTGKYYTVREGDTLASIAEVYYGSTYLTTYLRDINKLETIKLYEDQQIFLPNRKKQNDID</sequence>
<dbReference type="AlphaFoldDB" id="A0A917THC5"/>
<dbReference type="CDD" id="cd00118">
    <property type="entry name" value="LysM"/>
    <property type="match status" value="1"/>
</dbReference>
<dbReference type="OrthoDB" id="2971091at2"/>
<dbReference type="EMBL" id="BMLG01000001">
    <property type="protein sequence ID" value="GGM22661.1"/>
    <property type="molecule type" value="Genomic_DNA"/>
</dbReference>
<comment type="caution">
    <text evidence="4">The sequence shown here is derived from an EMBL/GenBank/DDBJ whole genome shotgun (WGS) entry which is preliminary data.</text>
</comment>
<keyword evidence="2" id="KW-0472">Membrane</keyword>
<dbReference type="SMART" id="SM00257">
    <property type="entry name" value="LysM"/>
    <property type="match status" value="1"/>
</dbReference>
<dbReference type="InterPro" id="IPR018392">
    <property type="entry name" value="LysM"/>
</dbReference>
<evidence type="ECO:0000256" key="1">
    <source>
        <dbReference type="SAM" id="MobiDB-lite"/>
    </source>
</evidence>
<evidence type="ECO:0000313" key="4">
    <source>
        <dbReference type="EMBL" id="GGM22661.1"/>
    </source>
</evidence>
<dbReference type="InterPro" id="IPR036779">
    <property type="entry name" value="LysM_dom_sf"/>
</dbReference>
<keyword evidence="5" id="KW-1185">Reference proteome</keyword>
<accession>A0A917THC5</accession>
<organism evidence="4 5">
    <name type="scientific">Paraliobacillus quinghaiensis</name>
    <dbReference type="NCBI Taxonomy" id="470815"/>
    <lineage>
        <taxon>Bacteria</taxon>
        <taxon>Bacillati</taxon>
        <taxon>Bacillota</taxon>
        <taxon>Bacilli</taxon>
        <taxon>Bacillales</taxon>
        <taxon>Bacillaceae</taxon>
        <taxon>Paraliobacillus</taxon>
    </lineage>
</organism>
<reference evidence="4" key="2">
    <citation type="submission" date="2020-09" db="EMBL/GenBank/DDBJ databases">
        <authorList>
            <person name="Sun Q."/>
            <person name="Zhou Y."/>
        </authorList>
    </citation>
    <scope>NUCLEOTIDE SEQUENCE</scope>
    <source>
        <strain evidence="4">CGMCC 1.6333</strain>
    </source>
</reference>
<feature type="region of interest" description="Disordered" evidence="1">
    <location>
        <begin position="1"/>
        <end position="27"/>
    </location>
</feature>
<evidence type="ECO:0000256" key="2">
    <source>
        <dbReference type="SAM" id="Phobius"/>
    </source>
</evidence>
<feature type="transmembrane region" description="Helical" evidence="2">
    <location>
        <begin position="72"/>
        <end position="92"/>
    </location>
</feature>
<protein>
    <recommendedName>
        <fullName evidence="3">LysM domain-containing protein</fullName>
    </recommendedName>
</protein>